<accession>A1R9J8</accession>
<dbReference type="PROSITE" id="PS51257">
    <property type="entry name" value="PROKAR_LIPOPROTEIN"/>
    <property type="match status" value="1"/>
</dbReference>
<dbReference type="Proteomes" id="UP000000637">
    <property type="component" value="Chromosome"/>
</dbReference>
<dbReference type="HOGENOM" id="CLU_1052301_0_0_11"/>
<organism evidence="2 3">
    <name type="scientific">Paenarthrobacter aurescens (strain TC1)</name>
    <dbReference type="NCBI Taxonomy" id="290340"/>
    <lineage>
        <taxon>Bacteria</taxon>
        <taxon>Bacillati</taxon>
        <taxon>Actinomycetota</taxon>
        <taxon>Actinomycetes</taxon>
        <taxon>Micrococcales</taxon>
        <taxon>Micrococcaceae</taxon>
        <taxon>Paenarthrobacter</taxon>
    </lineage>
</organism>
<keyword evidence="2" id="KW-0449">Lipoprotein</keyword>
<name>A1R9J8_PAEAT</name>
<gene>
    <name evidence="2" type="ordered locus">AAur_3213</name>
</gene>
<dbReference type="KEGG" id="aau:AAur_3213"/>
<dbReference type="eggNOG" id="ENOG5030W5Q">
    <property type="taxonomic scope" value="Bacteria"/>
</dbReference>
<protein>
    <submittedName>
        <fullName evidence="2">Lipoprotein</fullName>
    </submittedName>
</protein>
<dbReference type="EMBL" id="CP000474">
    <property type="protein sequence ID" value="ABM07006.1"/>
    <property type="molecule type" value="Genomic_DNA"/>
</dbReference>
<feature type="compositionally biased region" description="Low complexity" evidence="1">
    <location>
        <begin position="47"/>
        <end position="64"/>
    </location>
</feature>
<evidence type="ECO:0000256" key="1">
    <source>
        <dbReference type="SAM" id="MobiDB-lite"/>
    </source>
</evidence>
<feature type="region of interest" description="Disordered" evidence="1">
    <location>
        <begin position="40"/>
        <end position="67"/>
    </location>
</feature>
<reference evidence="2 3" key="1">
    <citation type="journal article" date="2006" name="PLoS Genet.">
        <title>Secrets of soil survival revealed by the genome sequence of Arthrobacter aurescens TC1.</title>
        <authorList>
            <person name="Mongodin E.F."/>
            <person name="Shapir N."/>
            <person name="Daugherty S.C."/>
            <person name="DeBoy R.T."/>
            <person name="Emerson J.B."/>
            <person name="Shvartzbeyn A."/>
            <person name="Radune D."/>
            <person name="Vamathevan J."/>
            <person name="Riggs F."/>
            <person name="Grinberg V."/>
            <person name="Khouri H."/>
            <person name="Wackett L.P."/>
            <person name="Nelson K.E."/>
            <person name="Sadowsky M.J."/>
        </authorList>
    </citation>
    <scope>NUCLEOTIDE SEQUENCE [LARGE SCALE GENOMIC DNA]</scope>
    <source>
        <strain evidence="2 3">TC1</strain>
    </source>
</reference>
<keyword evidence="3" id="KW-1185">Reference proteome</keyword>
<evidence type="ECO:0000313" key="3">
    <source>
        <dbReference type="Proteomes" id="UP000000637"/>
    </source>
</evidence>
<sequence length="256" mass="26588">MSKRSVVRGAGGTKVGGICLAVAALLTSCTPGPAPSAQESTKAALVAPSTTATTEPKSATTKPSVPSATYSGVAWDVAFSFDYPAAWTVTDSGAAKKLQGGPFVISDEAGVEVASLAVLPVLSVDPCTGVCGDVAVSYLAEVPGQGSLNGTSYSVQTKAMDLTTRKDLQQANRWRDNVRLITGVAGKPATQAEEDPFHFTTWAGIQTTSASDSTRPIIFGAYRYFGTLTEAKAYTASREHLQLQNMMSSLQAKPAT</sequence>
<evidence type="ECO:0000313" key="2">
    <source>
        <dbReference type="EMBL" id="ABM07006.1"/>
    </source>
</evidence>
<dbReference type="AlphaFoldDB" id="A1R9J8"/>
<proteinExistence type="predicted"/>